<name>A0ABN6NBR2_9BACT</name>
<evidence type="ECO:0000259" key="2">
    <source>
        <dbReference type="PROSITE" id="PS51746"/>
    </source>
</evidence>
<gene>
    <name evidence="3" type="ORF">AMPC_37820</name>
</gene>
<dbReference type="PANTHER" id="PTHR47992">
    <property type="entry name" value="PROTEIN PHOSPHATASE"/>
    <property type="match status" value="1"/>
</dbReference>
<keyword evidence="4" id="KW-1185">Reference proteome</keyword>
<dbReference type="Proteomes" id="UP001162734">
    <property type="component" value="Chromosome"/>
</dbReference>
<dbReference type="InterPro" id="IPR001932">
    <property type="entry name" value="PPM-type_phosphatase-like_dom"/>
</dbReference>
<feature type="domain" description="PPM-type phosphatase" evidence="2">
    <location>
        <begin position="7"/>
        <end position="240"/>
    </location>
</feature>
<protein>
    <submittedName>
        <fullName evidence="3">Serine/threonine protein phosphatase</fullName>
    </submittedName>
</protein>
<sequence>MNDFELDHASLTDVGTGRDHNEDACVSSAEGEGQAVAAVADGVSQAAGGEVASEMAVEVLLRAFREEGGSPGQRLYRAFQQANIEIYDRAVAVPELRGMTTTLTALVVDRGELTAVHAGDSRLYLVRGGQVVQLTKDHTVAAEKVRYGLLSRERARNHPDRSVLTRSVGRELIVSRDRITQRLQQGDLLLACSDGLHGVLEDGELAELCDGSAAEACRRLLETANRRGTPDNLSAAVIRLVGPVPDDAAEPGQGGLKARLRRIFGGG</sequence>
<dbReference type="SUPFAM" id="SSF81606">
    <property type="entry name" value="PP2C-like"/>
    <property type="match status" value="1"/>
</dbReference>
<feature type="region of interest" description="Disordered" evidence="1">
    <location>
        <begin position="1"/>
        <end position="24"/>
    </location>
</feature>
<dbReference type="RefSeq" id="WP_248343169.1">
    <property type="nucleotide sequence ID" value="NZ_AP025592.1"/>
</dbReference>
<accession>A0ABN6NBR2</accession>
<evidence type="ECO:0000256" key="1">
    <source>
        <dbReference type="SAM" id="MobiDB-lite"/>
    </source>
</evidence>
<dbReference type="CDD" id="cd00143">
    <property type="entry name" value="PP2Cc"/>
    <property type="match status" value="1"/>
</dbReference>
<feature type="compositionally biased region" description="Basic and acidic residues" evidence="1">
    <location>
        <begin position="1"/>
        <end position="23"/>
    </location>
</feature>
<evidence type="ECO:0000313" key="4">
    <source>
        <dbReference type="Proteomes" id="UP001162734"/>
    </source>
</evidence>
<dbReference type="InterPro" id="IPR036457">
    <property type="entry name" value="PPM-type-like_dom_sf"/>
</dbReference>
<evidence type="ECO:0000313" key="3">
    <source>
        <dbReference type="EMBL" id="BDG10669.1"/>
    </source>
</evidence>
<dbReference type="Pfam" id="PF13672">
    <property type="entry name" value="PP2C_2"/>
    <property type="match status" value="1"/>
</dbReference>
<dbReference type="SMART" id="SM00332">
    <property type="entry name" value="PP2Cc"/>
    <property type="match status" value="1"/>
</dbReference>
<proteinExistence type="predicted"/>
<organism evidence="3 4">
    <name type="scientific">Anaeromyxobacter paludicola</name>
    <dbReference type="NCBI Taxonomy" id="2918171"/>
    <lineage>
        <taxon>Bacteria</taxon>
        <taxon>Pseudomonadati</taxon>
        <taxon>Myxococcota</taxon>
        <taxon>Myxococcia</taxon>
        <taxon>Myxococcales</taxon>
        <taxon>Cystobacterineae</taxon>
        <taxon>Anaeromyxobacteraceae</taxon>
        <taxon>Anaeromyxobacter</taxon>
    </lineage>
</organism>
<dbReference type="InterPro" id="IPR015655">
    <property type="entry name" value="PP2C"/>
</dbReference>
<dbReference type="EMBL" id="AP025592">
    <property type="protein sequence ID" value="BDG10669.1"/>
    <property type="molecule type" value="Genomic_DNA"/>
</dbReference>
<dbReference type="SMART" id="SM00331">
    <property type="entry name" value="PP2C_SIG"/>
    <property type="match status" value="1"/>
</dbReference>
<reference evidence="4" key="1">
    <citation type="journal article" date="2022" name="Int. J. Syst. Evol. Microbiol.">
        <title>Anaeromyxobacter oryzae sp. nov., Anaeromyxobacter diazotrophicus sp. nov. and Anaeromyxobacter paludicola sp. nov., isolated from paddy soils.</title>
        <authorList>
            <person name="Itoh H."/>
            <person name="Xu Z."/>
            <person name="Mise K."/>
            <person name="Masuda Y."/>
            <person name="Ushijima N."/>
            <person name="Hayakawa C."/>
            <person name="Shiratori Y."/>
            <person name="Senoo K."/>
        </authorList>
    </citation>
    <scope>NUCLEOTIDE SEQUENCE [LARGE SCALE GENOMIC DNA]</scope>
    <source>
        <strain evidence="4">Red630</strain>
    </source>
</reference>
<dbReference type="PROSITE" id="PS51746">
    <property type="entry name" value="PPM_2"/>
    <property type="match status" value="1"/>
</dbReference>
<dbReference type="Gene3D" id="3.60.40.10">
    <property type="entry name" value="PPM-type phosphatase domain"/>
    <property type="match status" value="1"/>
</dbReference>